<feature type="transmembrane region" description="Helical" evidence="5">
    <location>
        <begin position="6"/>
        <end position="24"/>
    </location>
</feature>
<dbReference type="SUPFAM" id="SSF161084">
    <property type="entry name" value="MAPEG domain-like"/>
    <property type="match status" value="1"/>
</dbReference>
<dbReference type="Gene3D" id="1.20.120.550">
    <property type="entry name" value="Membrane associated eicosanoid/glutathione metabolism-like domain"/>
    <property type="match status" value="1"/>
</dbReference>
<gene>
    <name evidence="6" type="ORF">SAMN05216452_3387</name>
</gene>
<proteinExistence type="predicted"/>
<sequence length="139" mass="15639">MSQHAIFWPIIAHVALVYAVYVLIGMRRKKAVETGSARVSQFRENRDEPAESLFVRNNLANQFELPVLFHAACLALFVTGGAGPIAVWLAWAFVLSRYAHAWVHVTSNRIRFRQPMFTLGFLALGAMWVLLALTLWNAG</sequence>
<dbReference type="GO" id="GO:0016020">
    <property type="term" value="C:membrane"/>
    <property type="evidence" value="ECO:0007669"/>
    <property type="project" value="UniProtKB-SubCell"/>
</dbReference>
<keyword evidence="2 5" id="KW-0812">Transmembrane</keyword>
<keyword evidence="7" id="KW-1185">Reference proteome</keyword>
<keyword evidence="4 5" id="KW-0472">Membrane</keyword>
<keyword evidence="3 5" id="KW-1133">Transmembrane helix</keyword>
<evidence type="ECO:0000256" key="1">
    <source>
        <dbReference type="ARBA" id="ARBA00004370"/>
    </source>
</evidence>
<evidence type="ECO:0000256" key="4">
    <source>
        <dbReference type="ARBA" id="ARBA00023136"/>
    </source>
</evidence>
<accession>A0A1H4MN68</accession>
<name>A0A1H4MN68_9HYPH</name>
<evidence type="ECO:0000256" key="3">
    <source>
        <dbReference type="ARBA" id="ARBA00022989"/>
    </source>
</evidence>
<dbReference type="Pfam" id="PF01124">
    <property type="entry name" value="MAPEG"/>
    <property type="match status" value="1"/>
</dbReference>
<dbReference type="RefSeq" id="WP_090329556.1">
    <property type="nucleotide sequence ID" value="NZ_FNSL01000001.1"/>
</dbReference>
<dbReference type="EMBL" id="FNSL01000001">
    <property type="protein sequence ID" value="SEB84224.1"/>
    <property type="molecule type" value="Genomic_DNA"/>
</dbReference>
<evidence type="ECO:0000256" key="2">
    <source>
        <dbReference type="ARBA" id="ARBA00022692"/>
    </source>
</evidence>
<protein>
    <recommendedName>
        <fullName evidence="8">MAPEG family protein</fullName>
    </recommendedName>
</protein>
<comment type="subcellular location">
    <subcellularLocation>
        <location evidence="1">Membrane</location>
    </subcellularLocation>
</comment>
<feature type="transmembrane region" description="Helical" evidence="5">
    <location>
        <begin position="67"/>
        <end position="94"/>
    </location>
</feature>
<dbReference type="InterPro" id="IPR001129">
    <property type="entry name" value="Membr-assoc_MAPEG"/>
</dbReference>
<evidence type="ECO:0000313" key="6">
    <source>
        <dbReference type="EMBL" id="SEB84224.1"/>
    </source>
</evidence>
<dbReference type="Proteomes" id="UP000199064">
    <property type="component" value="Unassembled WGS sequence"/>
</dbReference>
<feature type="transmembrane region" description="Helical" evidence="5">
    <location>
        <begin position="114"/>
        <end position="136"/>
    </location>
</feature>
<dbReference type="InterPro" id="IPR023352">
    <property type="entry name" value="MAPEG-like_dom_sf"/>
</dbReference>
<evidence type="ECO:0000256" key="5">
    <source>
        <dbReference type="SAM" id="Phobius"/>
    </source>
</evidence>
<evidence type="ECO:0008006" key="8">
    <source>
        <dbReference type="Google" id="ProtNLM"/>
    </source>
</evidence>
<organism evidence="6 7">
    <name type="scientific">Nitratireductor aquibiodomus</name>
    <dbReference type="NCBI Taxonomy" id="204799"/>
    <lineage>
        <taxon>Bacteria</taxon>
        <taxon>Pseudomonadati</taxon>
        <taxon>Pseudomonadota</taxon>
        <taxon>Alphaproteobacteria</taxon>
        <taxon>Hyphomicrobiales</taxon>
        <taxon>Phyllobacteriaceae</taxon>
        <taxon>Nitratireductor</taxon>
    </lineage>
</organism>
<reference evidence="7" key="1">
    <citation type="submission" date="2016-10" db="EMBL/GenBank/DDBJ databases">
        <authorList>
            <person name="Varghese N."/>
            <person name="Submissions S."/>
        </authorList>
    </citation>
    <scope>NUCLEOTIDE SEQUENCE [LARGE SCALE GENOMIC DNA]</scope>
    <source>
        <strain evidence="7">ES.061</strain>
    </source>
</reference>
<evidence type="ECO:0000313" key="7">
    <source>
        <dbReference type="Proteomes" id="UP000199064"/>
    </source>
</evidence>
<dbReference type="AlphaFoldDB" id="A0A1H4MN68"/>